<name>A0A498J7T2_MALDO</name>
<reference evidence="6 7" key="1">
    <citation type="submission" date="2018-10" db="EMBL/GenBank/DDBJ databases">
        <title>A high-quality apple genome assembly.</title>
        <authorList>
            <person name="Hu J."/>
        </authorList>
    </citation>
    <scope>NUCLEOTIDE SEQUENCE [LARGE SCALE GENOMIC DNA]</scope>
    <source>
        <strain evidence="7">cv. HFTH1</strain>
        <tissue evidence="6">Young leaf</tissue>
    </source>
</reference>
<protein>
    <recommendedName>
        <fullName evidence="8">Serine-threonine/tyrosine-protein kinase catalytic domain-containing protein</fullName>
    </recommendedName>
</protein>
<sequence>MRSGYMSPKYVRYGHFSEKLDVFSFEGLLLQIVSGKKNAAFYCFEHSPTLAGWAWELWKEGREMEVIDESVRETCRLDEVLRCIHTGFLCVQETPTDRPTMSLFFPQCSHHEFARKSIGIRRVITTSSFIQTLQGFNYTLLELFVCFMFLPVQTKPTILQMQA</sequence>
<dbReference type="Gene3D" id="1.10.510.10">
    <property type="entry name" value="Transferase(Phosphotransferase) domain 1"/>
    <property type="match status" value="1"/>
</dbReference>
<dbReference type="InterPro" id="IPR011009">
    <property type="entry name" value="Kinase-like_dom_sf"/>
</dbReference>
<dbReference type="AlphaFoldDB" id="A0A498J7T2"/>
<evidence type="ECO:0008006" key="8">
    <source>
        <dbReference type="Google" id="ProtNLM"/>
    </source>
</evidence>
<keyword evidence="2" id="KW-0808">Transferase</keyword>
<dbReference type="EMBL" id="RDQH01000335">
    <property type="protein sequence ID" value="RXH89863.1"/>
    <property type="molecule type" value="Genomic_DNA"/>
</dbReference>
<keyword evidence="3" id="KW-0547">Nucleotide-binding</keyword>
<evidence type="ECO:0000256" key="1">
    <source>
        <dbReference type="ARBA" id="ARBA00022527"/>
    </source>
</evidence>
<dbReference type="Proteomes" id="UP000290289">
    <property type="component" value="Chromosome 9"/>
</dbReference>
<keyword evidence="7" id="KW-1185">Reference proteome</keyword>
<accession>A0A498J7T2</accession>
<keyword evidence="4" id="KW-0418">Kinase</keyword>
<evidence type="ECO:0000256" key="4">
    <source>
        <dbReference type="ARBA" id="ARBA00022777"/>
    </source>
</evidence>
<evidence type="ECO:0000256" key="3">
    <source>
        <dbReference type="ARBA" id="ARBA00022741"/>
    </source>
</evidence>
<evidence type="ECO:0000256" key="5">
    <source>
        <dbReference type="ARBA" id="ARBA00022840"/>
    </source>
</evidence>
<dbReference type="GO" id="GO:0005886">
    <property type="term" value="C:plasma membrane"/>
    <property type="evidence" value="ECO:0007669"/>
    <property type="project" value="TreeGrafter"/>
</dbReference>
<proteinExistence type="predicted"/>
<evidence type="ECO:0000256" key="2">
    <source>
        <dbReference type="ARBA" id="ARBA00022679"/>
    </source>
</evidence>
<dbReference type="SUPFAM" id="SSF56112">
    <property type="entry name" value="Protein kinase-like (PK-like)"/>
    <property type="match status" value="1"/>
</dbReference>
<comment type="caution">
    <text evidence="6">The sequence shown here is derived from an EMBL/GenBank/DDBJ whole genome shotgun (WGS) entry which is preliminary data.</text>
</comment>
<evidence type="ECO:0000313" key="7">
    <source>
        <dbReference type="Proteomes" id="UP000290289"/>
    </source>
</evidence>
<keyword evidence="5" id="KW-0067">ATP-binding</keyword>
<evidence type="ECO:0000313" key="6">
    <source>
        <dbReference type="EMBL" id="RXH89863.1"/>
    </source>
</evidence>
<dbReference type="GO" id="GO:0004674">
    <property type="term" value="F:protein serine/threonine kinase activity"/>
    <property type="evidence" value="ECO:0007669"/>
    <property type="project" value="UniProtKB-KW"/>
</dbReference>
<keyword evidence="1" id="KW-0723">Serine/threonine-protein kinase</keyword>
<gene>
    <name evidence="6" type="ORF">DVH24_032220</name>
</gene>
<dbReference type="GO" id="GO:0005524">
    <property type="term" value="F:ATP binding"/>
    <property type="evidence" value="ECO:0007669"/>
    <property type="project" value="UniProtKB-KW"/>
</dbReference>
<organism evidence="6 7">
    <name type="scientific">Malus domestica</name>
    <name type="common">Apple</name>
    <name type="synonym">Pyrus malus</name>
    <dbReference type="NCBI Taxonomy" id="3750"/>
    <lineage>
        <taxon>Eukaryota</taxon>
        <taxon>Viridiplantae</taxon>
        <taxon>Streptophyta</taxon>
        <taxon>Embryophyta</taxon>
        <taxon>Tracheophyta</taxon>
        <taxon>Spermatophyta</taxon>
        <taxon>Magnoliopsida</taxon>
        <taxon>eudicotyledons</taxon>
        <taxon>Gunneridae</taxon>
        <taxon>Pentapetalae</taxon>
        <taxon>rosids</taxon>
        <taxon>fabids</taxon>
        <taxon>Rosales</taxon>
        <taxon>Rosaceae</taxon>
        <taxon>Amygdaloideae</taxon>
        <taxon>Maleae</taxon>
        <taxon>Malus</taxon>
    </lineage>
</organism>
<dbReference type="PANTHER" id="PTHR27002:SF841">
    <property type="entry name" value="RECEPTOR-LIKE SERINE_THREONINE-PROTEIN KINASE"/>
    <property type="match status" value="1"/>
</dbReference>
<dbReference type="PANTHER" id="PTHR27002">
    <property type="entry name" value="RECEPTOR-LIKE SERINE/THREONINE-PROTEIN KINASE SD1-8"/>
    <property type="match status" value="1"/>
</dbReference>